<evidence type="ECO:0000313" key="2">
    <source>
        <dbReference type="EMBL" id="VDM31843.1"/>
    </source>
</evidence>
<name>A0A0R3X2G3_HYDTA</name>
<dbReference type="Proteomes" id="UP000274429">
    <property type="component" value="Unassembled WGS sequence"/>
</dbReference>
<dbReference type="AlphaFoldDB" id="A0A0R3X2G3"/>
<reference evidence="4" key="1">
    <citation type="submission" date="2017-02" db="UniProtKB">
        <authorList>
            <consortium name="WormBaseParasite"/>
        </authorList>
    </citation>
    <scope>IDENTIFICATION</scope>
</reference>
<accession>A0A0R3X2G3</accession>
<dbReference type="STRING" id="6205.A0A0R3X2G3"/>
<organism evidence="4">
    <name type="scientific">Hydatigena taeniaeformis</name>
    <name type="common">Feline tapeworm</name>
    <name type="synonym">Taenia taeniaeformis</name>
    <dbReference type="NCBI Taxonomy" id="6205"/>
    <lineage>
        <taxon>Eukaryota</taxon>
        <taxon>Metazoa</taxon>
        <taxon>Spiralia</taxon>
        <taxon>Lophotrochozoa</taxon>
        <taxon>Platyhelminthes</taxon>
        <taxon>Cestoda</taxon>
        <taxon>Eucestoda</taxon>
        <taxon>Cyclophyllidea</taxon>
        <taxon>Taeniidae</taxon>
        <taxon>Hydatigera</taxon>
    </lineage>
</organism>
<evidence type="ECO:0000313" key="4">
    <source>
        <dbReference type="WBParaSite" id="TTAC_0000747701-mRNA-1"/>
    </source>
</evidence>
<keyword evidence="3" id="KW-1185">Reference proteome</keyword>
<reference evidence="2 3" key="2">
    <citation type="submission" date="2018-11" db="EMBL/GenBank/DDBJ databases">
        <authorList>
            <consortium name="Pathogen Informatics"/>
        </authorList>
    </citation>
    <scope>NUCLEOTIDE SEQUENCE [LARGE SCALE GENOMIC DNA]</scope>
</reference>
<gene>
    <name evidence="2" type="ORF">TTAC_LOCUS7462</name>
</gene>
<evidence type="ECO:0000256" key="1">
    <source>
        <dbReference type="SAM" id="MobiDB-lite"/>
    </source>
</evidence>
<dbReference type="WBParaSite" id="TTAC_0000747701-mRNA-1">
    <property type="protein sequence ID" value="TTAC_0000747701-mRNA-1"/>
    <property type="gene ID" value="TTAC_0000747701"/>
</dbReference>
<feature type="region of interest" description="Disordered" evidence="1">
    <location>
        <begin position="131"/>
        <end position="216"/>
    </location>
</feature>
<sequence length="216" mass="22918">MPPCPPTLQTPYRACSAMERNCHLQKTLPEGCHEVFAFTDDFFNSADLTIPLPMLKCGGAPLVDFGDACKETEMKASSFLPSRAADTASSSTHTTVAVVQFTVTATAFISIDFATHVLILQSDGVLSQTQFETDHQYHPSPSSAEVHQQAAKGKSSQQFYASQTHRQSPLTPVGQQTVSKSQQEEGSTNMGTESVSTGGCYSGDAEVVSGGSGGDD</sequence>
<feature type="compositionally biased region" description="Polar residues" evidence="1">
    <location>
        <begin position="154"/>
        <end position="199"/>
    </location>
</feature>
<dbReference type="EMBL" id="UYWX01020375">
    <property type="protein sequence ID" value="VDM31843.1"/>
    <property type="molecule type" value="Genomic_DNA"/>
</dbReference>
<evidence type="ECO:0000313" key="3">
    <source>
        <dbReference type="Proteomes" id="UP000274429"/>
    </source>
</evidence>
<proteinExistence type="predicted"/>
<protein>
    <submittedName>
        <fullName evidence="4">FZ domain-containing protein</fullName>
    </submittedName>
</protein>